<keyword evidence="3" id="KW-1003">Cell membrane</keyword>
<evidence type="ECO:0000256" key="1">
    <source>
        <dbReference type="ARBA" id="ARBA00004651"/>
    </source>
</evidence>
<feature type="region of interest" description="Disordered" evidence="7">
    <location>
        <begin position="227"/>
        <end position="247"/>
    </location>
</feature>
<feature type="transmembrane region" description="Helical" evidence="8">
    <location>
        <begin position="183"/>
        <end position="200"/>
    </location>
</feature>
<feature type="transmembrane region" description="Helical" evidence="8">
    <location>
        <begin position="55"/>
        <end position="72"/>
    </location>
</feature>
<feature type="transmembrane region" description="Helical" evidence="8">
    <location>
        <begin position="141"/>
        <end position="162"/>
    </location>
</feature>
<evidence type="ECO:0000256" key="3">
    <source>
        <dbReference type="ARBA" id="ARBA00022475"/>
    </source>
</evidence>
<evidence type="ECO:0000256" key="5">
    <source>
        <dbReference type="ARBA" id="ARBA00022989"/>
    </source>
</evidence>
<dbReference type="InterPro" id="IPR018383">
    <property type="entry name" value="UPF0324_pro"/>
</dbReference>
<evidence type="ECO:0000256" key="6">
    <source>
        <dbReference type="ARBA" id="ARBA00023136"/>
    </source>
</evidence>
<dbReference type="PANTHER" id="PTHR30106">
    <property type="entry name" value="INNER MEMBRANE PROTEIN YEIH-RELATED"/>
    <property type="match status" value="1"/>
</dbReference>
<name>A0ABP6IB03_9ACTN</name>
<dbReference type="Pfam" id="PF03601">
    <property type="entry name" value="Cons_hypoth698"/>
    <property type="match status" value="1"/>
</dbReference>
<comment type="similarity">
    <text evidence="2">Belongs to the UPF0324 family.</text>
</comment>
<keyword evidence="10" id="KW-1185">Reference proteome</keyword>
<comment type="subcellular location">
    <subcellularLocation>
        <location evidence="1">Cell membrane</location>
        <topology evidence="1">Multi-pass membrane protein</topology>
    </subcellularLocation>
</comment>
<evidence type="ECO:0000313" key="10">
    <source>
        <dbReference type="Proteomes" id="UP001500831"/>
    </source>
</evidence>
<evidence type="ECO:0000256" key="4">
    <source>
        <dbReference type="ARBA" id="ARBA00022692"/>
    </source>
</evidence>
<evidence type="ECO:0000256" key="8">
    <source>
        <dbReference type="SAM" id="Phobius"/>
    </source>
</evidence>
<proteinExistence type="inferred from homology"/>
<evidence type="ECO:0000313" key="9">
    <source>
        <dbReference type="EMBL" id="GAA2863877.1"/>
    </source>
</evidence>
<dbReference type="Proteomes" id="UP001500831">
    <property type="component" value="Unassembled WGS sequence"/>
</dbReference>
<keyword evidence="5 8" id="KW-1133">Transmembrane helix</keyword>
<feature type="transmembrane region" description="Helical" evidence="8">
    <location>
        <begin position="112"/>
        <end position="129"/>
    </location>
</feature>
<evidence type="ECO:0000256" key="2">
    <source>
        <dbReference type="ARBA" id="ARBA00007977"/>
    </source>
</evidence>
<organism evidence="9 10">
    <name type="scientific">Streptosporangium fragile</name>
    <dbReference type="NCBI Taxonomy" id="46186"/>
    <lineage>
        <taxon>Bacteria</taxon>
        <taxon>Bacillati</taxon>
        <taxon>Actinomycetota</taxon>
        <taxon>Actinomycetes</taxon>
        <taxon>Streptosporangiales</taxon>
        <taxon>Streptosporangiaceae</taxon>
        <taxon>Streptosporangium</taxon>
    </lineage>
</organism>
<feature type="transmembrane region" description="Helical" evidence="8">
    <location>
        <begin position="311"/>
        <end position="332"/>
    </location>
</feature>
<feature type="transmembrane region" description="Helical" evidence="8">
    <location>
        <begin position="279"/>
        <end position="299"/>
    </location>
</feature>
<feature type="compositionally biased region" description="Low complexity" evidence="7">
    <location>
        <begin position="227"/>
        <end position="238"/>
    </location>
</feature>
<feature type="transmembrane region" description="Helical" evidence="8">
    <location>
        <begin position="78"/>
        <end position="100"/>
    </location>
</feature>
<protein>
    <submittedName>
        <fullName evidence="9">Sulfate exporter family transporter</fullName>
    </submittedName>
</protein>
<evidence type="ECO:0000256" key="7">
    <source>
        <dbReference type="SAM" id="MobiDB-lite"/>
    </source>
</evidence>
<comment type="caution">
    <text evidence="9">The sequence shown here is derived from an EMBL/GenBank/DDBJ whole genome shotgun (WGS) entry which is preliminary data.</text>
</comment>
<dbReference type="PANTHER" id="PTHR30106:SF2">
    <property type="entry name" value="UPF0324 INNER MEMBRANE PROTEIN YEIH"/>
    <property type="match status" value="1"/>
</dbReference>
<feature type="transmembrane region" description="Helical" evidence="8">
    <location>
        <begin position="252"/>
        <end position="273"/>
    </location>
</feature>
<sequence>MPGLVATAAGVAVATAVSRILPGVNAAVPAVVLGAALTNLGGLHRSLLPGLRFTVRRVLRLAIVLLGLQIALPELLALGWRALTVVAVGTGVTFAATRWIGARLGVGPRRSLLIATGVSVCGAAAVAAMHEVAGSDDDDAAAAVGVVVLYGSASIAALPLLARALGLSPHQLGMWAGASVHEVAQVAAIGAAAGAGVLASAVAVKLARVVLLAPLVALTSAALRRAPAARPGAEPDGPGRSGDGRAARRPPVVPLFVVGFVAMVTARSLGAVPAEVARAVPGVTATLLAAALFALGTGVDLRELARGGRSLLLGGAATAIIGGITLIGVLVVG</sequence>
<gene>
    <name evidence="9" type="ORF">GCM10010517_23000</name>
</gene>
<accession>A0ABP6IB03</accession>
<feature type="transmembrane region" description="Helical" evidence="8">
    <location>
        <begin position="26"/>
        <end position="43"/>
    </location>
</feature>
<dbReference type="EMBL" id="BAAAVI010000013">
    <property type="protein sequence ID" value="GAA2863877.1"/>
    <property type="molecule type" value="Genomic_DNA"/>
</dbReference>
<keyword evidence="6 8" id="KW-0472">Membrane</keyword>
<keyword evidence="4 8" id="KW-0812">Transmembrane</keyword>
<reference evidence="10" key="1">
    <citation type="journal article" date="2019" name="Int. J. Syst. Evol. Microbiol.">
        <title>The Global Catalogue of Microorganisms (GCM) 10K type strain sequencing project: providing services to taxonomists for standard genome sequencing and annotation.</title>
        <authorList>
            <consortium name="The Broad Institute Genomics Platform"/>
            <consortium name="The Broad Institute Genome Sequencing Center for Infectious Disease"/>
            <person name="Wu L."/>
            <person name="Ma J."/>
        </authorList>
    </citation>
    <scope>NUCLEOTIDE SEQUENCE [LARGE SCALE GENOMIC DNA]</scope>
    <source>
        <strain evidence="10">JCM 6242</strain>
    </source>
</reference>